<dbReference type="GO" id="GO:0015074">
    <property type="term" value="P:DNA integration"/>
    <property type="evidence" value="ECO:0007669"/>
    <property type="project" value="UniProtKB-KW"/>
</dbReference>
<dbReference type="GO" id="GO:0003677">
    <property type="term" value="F:DNA binding"/>
    <property type="evidence" value="ECO:0007669"/>
    <property type="project" value="UniProtKB-UniRule"/>
</dbReference>
<keyword evidence="2 4" id="KW-0238">DNA-binding</keyword>
<dbReference type="SUPFAM" id="SSF56349">
    <property type="entry name" value="DNA breaking-rejoining enzymes"/>
    <property type="match status" value="1"/>
</dbReference>
<dbReference type="Pfam" id="PF24624">
    <property type="entry name" value="Int_N"/>
    <property type="match status" value="1"/>
</dbReference>
<dbReference type="PATRIC" id="fig|45658.8.peg.2865"/>
<dbReference type="PANTHER" id="PTHR30349">
    <property type="entry name" value="PHAGE INTEGRASE-RELATED"/>
    <property type="match status" value="1"/>
</dbReference>
<dbReference type="EMBL" id="MDCJ01000007">
    <property type="protein sequence ID" value="ODS05227.1"/>
    <property type="molecule type" value="Genomic_DNA"/>
</dbReference>
<dbReference type="OrthoDB" id="9795573at2"/>
<dbReference type="InterPro" id="IPR013762">
    <property type="entry name" value="Integrase-like_cat_sf"/>
</dbReference>
<keyword evidence="3" id="KW-0233">DNA recombination</keyword>
<organism evidence="7 9">
    <name type="scientific">Vibrio scophthalmi</name>
    <dbReference type="NCBI Taxonomy" id="45658"/>
    <lineage>
        <taxon>Bacteria</taxon>
        <taxon>Pseudomonadati</taxon>
        <taxon>Pseudomonadota</taxon>
        <taxon>Gammaproteobacteria</taxon>
        <taxon>Vibrionales</taxon>
        <taxon>Vibrionaceae</taxon>
        <taxon>Vibrio</taxon>
    </lineage>
</organism>
<dbReference type="InterPro" id="IPR044068">
    <property type="entry name" value="CB"/>
</dbReference>
<dbReference type="InterPro" id="IPR010998">
    <property type="entry name" value="Integrase_recombinase_N"/>
</dbReference>
<dbReference type="PANTHER" id="PTHR30349:SF93">
    <property type="entry name" value="FELS-2 PROPHAGE PROTEIN"/>
    <property type="match status" value="1"/>
</dbReference>
<dbReference type="InterPro" id="IPR002104">
    <property type="entry name" value="Integrase_catalytic"/>
</dbReference>
<dbReference type="PROSITE" id="PS51900">
    <property type="entry name" value="CB"/>
    <property type="match status" value="1"/>
</dbReference>
<dbReference type="InterPro" id="IPR057084">
    <property type="entry name" value="Int_N"/>
</dbReference>
<accession>A0A1E3WJL9</accession>
<feature type="domain" description="Core-binding (CB)" evidence="6">
    <location>
        <begin position="58"/>
        <end position="137"/>
    </location>
</feature>
<dbReference type="PROSITE" id="PS51898">
    <property type="entry name" value="TYR_RECOMBINASE"/>
    <property type="match status" value="1"/>
</dbReference>
<evidence type="ECO:0000256" key="1">
    <source>
        <dbReference type="ARBA" id="ARBA00022908"/>
    </source>
</evidence>
<dbReference type="Gene3D" id="1.10.443.10">
    <property type="entry name" value="Intergrase catalytic core"/>
    <property type="match status" value="1"/>
</dbReference>
<evidence type="ECO:0000313" key="7">
    <source>
        <dbReference type="EMBL" id="ODS05227.1"/>
    </source>
</evidence>
<dbReference type="InterPro" id="IPR011010">
    <property type="entry name" value="DNA_brk_join_enz"/>
</dbReference>
<dbReference type="RefSeq" id="WP_069447198.1">
    <property type="nucleotide sequence ID" value="NZ_MDCJ01000002.1"/>
</dbReference>
<dbReference type="Gene3D" id="1.10.150.130">
    <property type="match status" value="1"/>
</dbReference>
<comment type="caution">
    <text evidence="7">The sequence shown here is derived from an EMBL/GenBank/DDBJ whole genome shotgun (WGS) entry which is preliminary data.</text>
</comment>
<keyword evidence="1" id="KW-0229">DNA integration</keyword>
<dbReference type="InterPro" id="IPR050090">
    <property type="entry name" value="Tyrosine_recombinase_XerCD"/>
</dbReference>
<proteinExistence type="predicted"/>
<evidence type="ECO:0000256" key="3">
    <source>
        <dbReference type="ARBA" id="ARBA00023172"/>
    </source>
</evidence>
<reference evidence="7 9" key="1">
    <citation type="submission" date="2016-08" db="EMBL/GenBank/DDBJ databases">
        <title>Genome sequencing of Vibrio scophthalmi strain FP3289, an isolated from Paralichthys olivaceus.</title>
        <authorList>
            <person name="Han H.-J."/>
        </authorList>
    </citation>
    <scope>NUCLEOTIDE SEQUENCE [LARGE SCALE GENOMIC DNA]</scope>
    <source>
        <strain evidence="7 9">FP3289</strain>
    </source>
</reference>
<dbReference type="Proteomes" id="UP000095131">
    <property type="component" value="Unassembled WGS sequence"/>
</dbReference>
<evidence type="ECO:0000259" key="6">
    <source>
        <dbReference type="PROSITE" id="PS51900"/>
    </source>
</evidence>
<evidence type="ECO:0000256" key="4">
    <source>
        <dbReference type="PROSITE-ProRule" id="PRU01248"/>
    </source>
</evidence>
<evidence type="ECO:0000256" key="2">
    <source>
        <dbReference type="ARBA" id="ARBA00023125"/>
    </source>
</evidence>
<evidence type="ECO:0000259" key="5">
    <source>
        <dbReference type="PROSITE" id="PS51898"/>
    </source>
</evidence>
<dbReference type="CDD" id="cd00796">
    <property type="entry name" value="INT_Rci_Hp1_C"/>
    <property type="match status" value="1"/>
</dbReference>
<gene>
    <name evidence="8" type="ORF">VSF3289_02895</name>
    <name evidence="7" type="ORF">VSF3289_04368</name>
</gene>
<dbReference type="Pfam" id="PF00589">
    <property type="entry name" value="Phage_integrase"/>
    <property type="match status" value="1"/>
</dbReference>
<dbReference type="GO" id="GO:0006310">
    <property type="term" value="P:DNA recombination"/>
    <property type="evidence" value="ECO:0007669"/>
    <property type="project" value="UniProtKB-KW"/>
</dbReference>
<sequence length="322" mass="36470">MSIKSIPNGYLVDCRPQGITGKRYRKKFKTRGEAVQYERWIVQSKSTKEWLEKPKDKRMLSELVELWFKHKGQRLKSGIENRMKLEKLTKALGNPKACDITKKMFANYRAERLASGTKEATINRTQMLLSGVFSTLIEIEEFHSEHPLKGMAKLKSPAREMGFLSRDEIKLLLETLQGDNLKVAKLCLSTGARWGEAAKLKGSHVIGGKVTFIDTKNGKNRTVPINPQLLAEIYNGKSGLLLKPCYQEFRDTLKALDFGLPKGQSSHVLRHTFASHFMMNGGNILTLQKILGHANIMQTMTYAHLAPDYLNEAMEYNPLTSL</sequence>
<feature type="domain" description="Tyr recombinase" evidence="5">
    <location>
        <begin position="159"/>
        <end position="315"/>
    </location>
</feature>
<evidence type="ECO:0000313" key="9">
    <source>
        <dbReference type="Proteomes" id="UP000095131"/>
    </source>
</evidence>
<dbReference type="AlphaFoldDB" id="A0A1E3WJL9"/>
<evidence type="ECO:0000313" key="8">
    <source>
        <dbReference type="EMBL" id="ODS12570.1"/>
    </source>
</evidence>
<dbReference type="EMBL" id="MDCJ01000002">
    <property type="protein sequence ID" value="ODS12570.1"/>
    <property type="molecule type" value="Genomic_DNA"/>
</dbReference>
<protein>
    <submittedName>
        <fullName evidence="7">Integrase</fullName>
    </submittedName>
</protein>
<name>A0A1E3WJL9_9VIBR</name>